<comment type="cofactor">
    <cofactor evidence="1">
        <name>[4Fe-4S] cluster</name>
        <dbReference type="ChEBI" id="CHEBI:49883"/>
    </cofactor>
</comment>
<comment type="caution">
    <text evidence="11">The sequence shown here is derived from an EMBL/GenBank/DDBJ whole genome shotgun (WGS) entry which is preliminary data.</text>
</comment>
<dbReference type="InterPro" id="IPR058240">
    <property type="entry name" value="rSAM_sf"/>
</dbReference>
<dbReference type="PANTHER" id="PTHR30544">
    <property type="entry name" value="23S RRNA METHYLTRANSFERASE"/>
    <property type="match status" value="1"/>
</dbReference>
<keyword evidence="9" id="KW-0408">Iron</keyword>
<dbReference type="InterPro" id="IPR013785">
    <property type="entry name" value="Aldolase_TIM"/>
</dbReference>
<evidence type="ECO:0000256" key="4">
    <source>
        <dbReference type="ARBA" id="ARBA00022490"/>
    </source>
</evidence>
<keyword evidence="5" id="KW-0489">Methyltransferase</keyword>
<evidence type="ECO:0000256" key="6">
    <source>
        <dbReference type="ARBA" id="ARBA00022679"/>
    </source>
</evidence>
<keyword evidence="7" id="KW-0949">S-adenosyl-L-methionine</keyword>
<evidence type="ECO:0000313" key="12">
    <source>
        <dbReference type="Proteomes" id="UP000242616"/>
    </source>
</evidence>
<dbReference type="InterPro" id="IPR007197">
    <property type="entry name" value="rSAM"/>
</dbReference>
<evidence type="ECO:0000256" key="5">
    <source>
        <dbReference type="ARBA" id="ARBA00022603"/>
    </source>
</evidence>
<organism evidence="11 12">
    <name type="scientific">Thermosipho affectus</name>
    <dbReference type="NCBI Taxonomy" id="660294"/>
    <lineage>
        <taxon>Bacteria</taxon>
        <taxon>Thermotogati</taxon>
        <taxon>Thermotogota</taxon>
        <taxon>Thermotogae</taxon>
        <taxon>Thermotogales</taxon>
        <taxon>Fervidobacteriaceae</taxon>
        <taxon>Thermosipho</taxon>
    </lineage>
</organism>
<dbReference type="EMBL" id="LBFC01000005">
    <property type="protein sequence ID" value="ONN27871.1"/>
    <property type="molecule type" value="Genomic_DNA"/>
</dbReference>
<accession>A0ABX3IJ61</accession>
<keyword evidence="3" id="KW-0004">4Fe-4S</keyword>
<dbReference type="SFLD" id="SFLDS00029">
    <property type="entry name" value="Radical_SAM"/>
    <property type="match status" value="1"/>
</dbReference>
<reference evidence="11 12" key="1">
    <citation type="submission" date="2015-06" db="EMBL/GenBank/DDBJ databases">
        <title>Genome sequencing of Thermotogales isolates from hydrothermal vents.</title>
        <authorList>
            <person name="Haverkamp T.H."/>
            <person name="Kublanov I.V."/>
            <person name="Nesbo C.L."/>
        </authorList>
    </citation>
    <scope>NUCLEOTIDE SEQUENCE [LARGE SCALE GENOMIC DNA]</scope>
    <source>
        <strain evidence="12">ik275mar</strain>
    </source>
</reference>
<evidence type="ECO:0000256" key="10">
    <source>
        <dbReference type="ARBA" id="ARBA00023014"/>
    </source>
</evidence>
<sequence length="312" mass="35696">MKILKRFGNEKVAYVYLAKTSKGNIVEFVESIQPPIPRDEKWVLIVSTLNGCPVGCLMCDAGGFYNGKLSKEEIIEQILFLVDTRYGRNVPVKKFKIQFARMGEPALNEGVLDVLEELPGILNAPGLMPSISTVAPVGTDEFFERLFRLKEKHYRGRFQLQFSIHSTDLKQRDKIIPIKKWDFGKIAEYGEMFVKGKDRKVTLNFALAKQNIVDPDVIIKYFDKDKFLIKITPVNPTYSATKNGLESDIDLETFMPVNHKYFVDKLKSNGYDVIISIGELEENKIGSNCGQYVQKHLMENEQLKYGYNFVIK</sequence>
<evidence type="ECO:0000256" key="8">
    <source>
        <dbReference type="ARBA" id="ARBA00022723"/>
    </source>
</evidence>
<protein>
    <submittedName>
        <fullName evidence="11">Radical SAM protein</fullName>
    </submittedName>
</protein>
<proteinExistence type="predicted"/>
<dbReference type="InterPro" id="IPR040072">
    <property type="entry name" value="Methyltransferase_A"/>
</dbReference>
<keyword evidence="10" id="KW-0411">Iron-sulfur</keyword>
<dbReference type="InterPro" id="IPR004383">
    <property type="entry name" value="rRNA_lsu_MTrfase_RlmN/Cfr"/>
</dbReference>
<comment type="subcellular location">
    <subcellularLocation>
        <location evidence="2">Cytoplasm</location>
    </subcellularLocation>
</comment>
<evidence type="ECO:0000256" key="2">
    <source>
        <dbReference type="ARBA" id="ARBA00004496"/>
    </source>
</evidence>
<dbReference type="PANTHER" id="PTHR30544:SF5">
    <property type="entry name" value="RADICAL SAM CORE DOMAIN-CONTAINING PROTEIN"/>
    <property type="match status" value="1"/>
</dbReference>
<keyword evidence="6" id="KW-0808">Transferase</keyword>
<dbReference type="PIRSF" id="PIRSF006004">
    <property type="entry name" value="CHP00048"/>
    <property type="match status" value="1"/>
</dbReference>
<dbReference type="Proteomes" id="UP000242616">
    <property type="component" value="Unassembled WGS sequence"/>
</dbReference>
<dbReference type="RefSeq" id="WP_077197809.1">
    <property type="nucleotide sequence ID" value="NZ_LBFC01000005.1"/>
</dbReference>
<evidence type="ECO:0000256" key="1">
    <source>
        <dbReference type="ARBA" id="ARBA00001966"/>
    </source>
</evidence>
<keyword evidence="4" id="KW-0963">Cytoplasm</keyword>
<evidence type="ECO:0000256" key="7">
    <source>
        <dbReference type="ARBA" id="ARBA00022691"/>
    </source>
</evidence>
<dbReference type="SUPFAM" id="SSF102114">
    <property type="entry name" value="Radical SAM enzymes"/>
    <property type="match status" value="1"/>
</dbReference>
<dbReference type="Gene3D" id="3.20.20.70">
    <property type="entry name" value="Aldolase class I"/>
    <property type="match status" value="1"/>
</dbReference>
<evidence type="ECO:0000256" key="9">
    <source>
        <dbReference type="ARBA" id="ARBA00023004"/>
    </source>
</evidence>
<name>A0ABX3IJ61_9BACT</name>
<evidence type="ECO:0000313" key="11">
    <source>
        <dbReference type="EMBL" id="ONN27871.1"/>
    </source>
</evidence>
<keyword evidence="8" id="KW-0479">Metal-binding</keyword>
<evidence type="ECO:0000256" key="3">
    <source>
        <dbReference type="ARBA" id="ARBA00022485"/>
    </source>
</evidence>
<dbReference type="CDD" id="cd01335">
    <property type="entry name" value="Radical_SAM"/>
    <property type="match status" value="1"/>
</dbReference>
<keyword evidence="12" id="KW-1185">Reference proteome</keyword>
<gene>
    <name evidence="11" type="ORF">XJ44_01270</name>
</gene>